<organism evidence="2 3">
    <name type="scientific">Rugosimonospora africana</name>
    <dbReference type="NCBI Taxonomy" id="556532"/>
    <lineage>
        <taxon>Bacteria</taxon>
        <taxon>Bacillati</taxon>
        <taxon>Actinomycetota</taxon>
        <taxon>Actinomycetes</taxon>
        <taxon>Micromonosporales</taxon>
        <taxon>Micromonosporaceae</taxon>
        <taxon>Rugosimonospora</taxon>
    </lineage>
</organism>
<accession>A0A8J3QXT3</accession>
<name>A0A8J3QXT3_9ACTN</name>
<evidence type="ECO:0000313" key="3">
    <source>
        <dbReference type="Proteomes" id="UP000642748"/>
    </source>
</evidence>
<dbReference type="PIRSF" id="PIRSF030013">
    <property type="entry name" value="ThuA"/>
    <property type="match status" value="1"/>
</dbReference>
<dbReference type="EMBL" id="BONZ01000080">
    <property type="protein sequence ID" value="GIH19380.1"/>
    <property type="molecule type" value="Genomic_DNA"/>
</dbReference>
<reference evidence="2" key="1">
    <citation type="submission" date="2021-01" db="EMBL/GenBank/DDBJ databases">
        <title>Whole genome shotgun sequence of Rugosimonospora africana NBRC 104875.</title>
        <authorList>
            <person name="Komaki H."/>
            <person name="Tamura T."/>
        </authorList>
    </citation>
    <scope>NUCLEOTIDE SEQUENCE</scope>
    <source>
        <strain evidence="2">NBRC 104875</strain>
    </source>
</reference>
<dbReference type="InterPro" id="IPR029062">
    <property type="entry name" value="Class_I_gatase-like"/>
</dbReference>
<sequence>MSAPIRVLVWNENFHETMQQHVKELYPEGIHGAVAAGIRENLGDAVVVETAVLTDPEHGLTEERLAQTDVLLWWGHAKHDDVSDEVVARVHRHVLAGMGLIVLHSGHFSKPFISLMGTTCSLQWRSVGERELVWTVAPNHPITRGVPSPLPLAAHEMYGEFFDVPTPDELIFISSFEGGEAFRSGMTFRRGRGRIFYFSPGDQEYPIYHDASIRRVIANAVGWAAGDARDPRAVPEVRHATVKAWDV</sequence>
<dbReference type="Pfam" id="PF06283">
    <property type="entry name" value="ThuA"/>
    <property type="match status" value="1"/>
</dbReference>
<comment type="caution">
    <text evidence="2">The sequence shown here is derived from an EMBL/GenBank/DDBJ whole genome shotgun (WGS) entry which is preliminary data.</text>
</comment>
<proteinExistence type="predicted"/>
<evidence type="ECO:0000313" key="2">
    <source>
        <dbReference type="EMBL" id="GIH19380.1"/>
    </source>
</evidence>
<dbReference type="Gene3D" id="3.40.50.880">
    <property type="match status" value="1"/>
</dbReference>
<dbReference type="SUPFAM" id="SSF52317">
    <property type="entry name" value="Class I glutamine amidotransferase-like"/>
    <property type="match status" value="1"/>
</dbReference>
<feature type="domain" description="ThuA-like" evidence="1">
    <location>
        <begin position="6"/>
        <end position="224"/>
    </location>
</feature>
<dbReference type="AlphaFoldDB" id="A0A8J3QXT3"/>
<evidence type="ECO:0000259" key="1">
    <source>
        <dbReference type="Pfam" id="PF06283"/>
    </source>
</evidence>
<dbReference type="InterPro" id="IPR029010">
    <property type="entry name" value="ThuA-like"/>
</dbReference>
<dbReference type="InterPro" id="IPR009381">
    <property type="entry name" value="Trehalose_catabolism_ThuA_prok"/>
</dbReference>
<protein>
    <submittedName>
        <fullName evidence="2">Trehalose utilization protein ThuA</fullName>
    </submittedName>
</protein>
<dbReference type="Proteomes" id="UP000642748">
    <property type="component" value="Unassembled WGS sequence"/>
</dbReference>
<gene>
    <name evidence="2" type="ORF">Raf01_75520</name>
</gene>
<keyword evidence="3" id="KW-1185">Reference proteome</keyword>
<dbReference type="RefSeq" id="WP_203922842.1">
    <property type="nucleotide sequence ID" value="NZ_BONZ01000080.1"/>
</dbReference>